<evidence type="ECO:0000256" key="1">
    <source>
        <dbReference type="SAM" id="MobiDB-lite"/>
    </source>
</evidence>
<organism evidence="2 3">
    <name type="scientific">Modicella reniformis</name>
    <dbReference type="NCBI Taxonomy" id="1440133"/>
    <lineage>
        <taxon>Eukaryota</taxon>
        <taxon>Fungi</taxon>
        <taxon>Fungi incertae sedis</taxon>
        <taxon>Mucoromycota</taxon>
        <taxon>Mortierellomycotina</taxon>
        <taxon>Mortierellomycetes</taxon>
        <taxon>Mortierellales</taxon>
        <taxon>Mortierellaceae</taxon>
        <taxon>Modicella</taxon>
    </lineage>
</organism>
<feature type="region of interest" description="Disordered" evidence="1">
    <location>
        <begin position="49"/>
        <end position="72"/>
    </location>
</feature>
<name>A0A9P6IJX6_9FUNG</name>
<dbReference type="EMBL" id="JAAAHW010010227">
    <property type="protein sequence ID" value="KAF9928717.1"/>
    <property type="molecule type" value="Genomic_DNA"/>
</dbReference>
<gene>
    <name evidence="2" type="ORF">BGZ65_006127</name>
</gene>
<evidence type="ECO:0000313" key="2">
    <source>
        <dbReference type="EMBL" id="KAF9928717.1"/>
    </source>
</evidence>
<accession>A0A9P6IJX6</accession>
<keyword evidence="3" id="KW-1185">Reference proteome</keyword>
<evidence type="ECO:0000313" key="3">
    <source>
        <dbReference type="Proteomes" id="UP000749646"/>
    </source>
</evidence>
<protein>
    <submittedName>
        <fullName evidence="2">Uncharacterized protein</fullName>
    </submittedName>
</protein>
<dbReference type="OrthoDB" id="2416617at2759"/>
<dbReference type="AlphaFoldDB" id="A0A9P6IJX6"/>
<reference evidence="2" key="1">
    <citation type="journal article" date="2020" name="Fungal Divers.">
        <title>Resolving the Mortierellaceae phylogeny through synthesis of multi-gene phylogenetics and phylogenomics.</title>
        <authorList>
            <person name="Vandepol N."/>
            <person name="Liber J."/>
            <person name="Desiro A."/>
            <person name="Na H."/>
            <person name="Kennedy M."/>
            <person name="Barry K."/>
            <person name="Grigoriev I.V."/>
            <person name="Miller A.N."/>
            <person name="O'Donnell K."/>
            <person name="Stajich J.E."/>
            <person name="Bonito G."/>
        </authorList>
    </citation>
    <scope>NUCLEOTIDE SEQUENCE</scope>
    <source>
        <strain evidence="2">MES-2147</strain>
    </source>
</reference>
<sequence>MAPSVSPLELAMPSMHANYNNYQDLAEWLHGPGRSILRFGPLLRIKRGLTSGNGDGDKKEATDESDDGSLYPEQVTSGLIKLSNAVIPSEQEEDLAILKNSSGQKDVEDDNDEMEVDLSRLDETTLVELYHGVEDQTDLWMAAQHKSKRKRANKNDPACMGGGHSKRKPGLFGKVHADRDDDMKIGENDEIDIVGI</sequence>
<feature type="region of interest" description="Disordered" evidence="1">
    <location>
        <begin position="147"/>
        <end position="179"/>
    </location>
</feature>
<proteinExistence type="predicted"/>
<dbReference type="Proteomes" id="UP000749646">
    <property type="component" value="Unassembled WGS sequence"/>
</dbReference>
<comment type="caution">
    <text evidence="2">The sequence shown here is derived from an EMBL/GenBank/DDBJ whole genome shotgun (WGS) entry which is preliminary data.</text>
</comment>